<dbReference type="Pfam" id="PF00293">
    <property type="entry name" value="NUDIX"/>
    <property type="match status" value="1"/>
</dbReference>
<dbReference type="CDD" id="cd03424">
    <property type="entry name" value="NUDIX_ADPRase_Nudt5_UGPPase_Nudt14"/>
    <property type="match status" value="1"/>
</dbReference>
<dbReference type="SUPFAM" id="SSF55811">
    <property type="entry name" value="Nudix"/>
    <property type="match status" value="1"/>
</dbReference>
<proteinExistence type="predicted"/>
<dbReference type="GO" id="GO:0016787">
    <property type="term" value="F:hydrolase activity"/>
    <property type="evidence" value="ECO:0007669"/>
    <property type="project" value="UniProtKB-KW"/>
</dbReference>
<dbReference type="InterPro" id="IPR000086">
    <property type="entry name" value="NUDIX_hydrolase_dom"/>
</dbReference>
<organism evidence="2 3">
    <name type="scientific">Aquicoccus porphyridii</name>
    <dbReference type="NCBI Taxonomy" id="1852029"/>
    <lineage>
        <taxon>Bacteria</taxon>
        <taxon>Pseudomonadati</taxon>
        <taxon>Pseudomonadota</taxon>
        <taxon>Alphaproteobacteria</taxon>
        <taxon>Rhodobacterales</taxon>
        <taxon>Paracoccaceae</taxon>
        <taxon>Aquicoccus</taxon>
    </lineage>
</organism>
<name>A0A5A9ZCD3_9RHOB</name>
<keyword evidence="2" id="KW-0378">Hydrolase</keyword>
<keyword evidence="3" id="KW-1185">Reference proteome</keyword>
<accession>A0A5A9ZCD3</accession>
<reference evidence="2 3" key="1">
    <citation type="submission" date="2019-07" db="EMBL/GenBank/DDBJ databases">
        <title>Aquicoccus porphyridii gen. nov., sp. nov., isolated from a small marine red alga, Porphyridium marinum.</title>
        <authorList>
            <person name="Liu L."/>
        </authorList>
    </citation>
    <scope>NUCLEOTIDE SEQUENCE [LARGE SCALE GENOMIC DNA]</scope>
    <source>
        <strain evidence="2 3">L1 8-17</strain>
    </source>
</reference>
<evidence type="ECO:0000313" key="3">
    <source>
        <dbReference type="Proteomes" id="UP000325291"/>
    </source>
</evidence>
<dbReference type="Proteomes" id="UP000325291">
    <property type="component" value="Unassembled WGS sequence"/>
</dbReference>
<dbReference type="AlphaFoldDB" id="A0A5A9ZCD3"/>
<evidence type="ECO:0000313" key="2">
    <source>
        <dbReference type="EMBL" id="KAA0914887.1"/>
    </source>
</evidence>
<gene>
    <name evidence="2" type="ORF">FLO80_10970</name>
</gene>
<dbReference type="Gene3D" id="3.90.79.10">
    <property type="entry name" value="Nucleoside Triphosphate Pyrophosphohydrolase"/>
    <property type="match status" value="1"/>
</dbReference>
<dbReference type="InterPro" id="IPR015797">
    <property type="entry name" value="NUDIX_hydrolase-like_dom_sf"/>
</dbReference>
<evidence type="ECO:0000259" key="1">
    <source>
        <dbReference type="PROSITE" id="PS51462"/>
    </source>
</evidence>
<dbReference type="EMBL" id="VINQ01000007">
    <property type="protein sequence ID" value="KAA0914887.1"/>
    <property type="molecule type" value="Genomic_DNA"/>
</dbReference>
<protein>
    <submittedName>
        <fullName evidence="2">NUDIX hydrolase</fullName>
    </submittedName>
</protein>
<dbReference type="RefSeq" id="WP_111368428.1">
    <property type="nucleotide sequence ID" value="NZ_VINQ01000007.1"/>
</dbReference>
<dbReference type="PROSITE" id="PS51462">
    <property type="entry name" value="NUDIX"/>
    <property type="match status" value="1"/>
</dbReference>
<comment type="caution">
    <text evidence="2">The sequence shown here is derived from an EMBL/GenBank/DDBJ whole genome shotgun (WGS) entry which is preliminary data.</text>
</comment>
<sequence length="153" mass="16976">MRLKLSNGVDYIEEEGILRFPNSAVAVCVSDDGHLLLVRQFRQLHQRETLEIPGGRQEGNESEIENAARELLEEAGVRGTRPELIASVDLDFSASAHVTHVVKFHAVEEGCEDGRFETVSVSLKRAMQMIAEGEITHAPTIIAITWEVLGWKA</sequence>
<feature type="domain" description="Nudix hydrolase" evidence="1">
    <location>
        <begin position="18"/>
        <end position="143"/>
    </location>
</feature>